<dbReference type="AlphaFoldDB" id="A0A078BBK1"/>
<dbReference type="EMBL" id="CCKQ01018935">
    <property type="protein sequence ID" value="CDW90938.1"/>
    <property type="molecule type" value="Genomic_DNA"/>
</dbReference>
<feature type="transmembrane region" description="Helical" evidence="2">
    <location>
        <begin position="153"/>
        <end position="172"/>
    </location>
</feature>
<keyword evidence="2" id="KW-0812">Transmembrane</keyword>
<evidence type="ECO:0000313" key="4">
    <source>
        <dbReference type="Proteomes" id="UP000039865"/>
    </source>
</evidence>
<proteinExistence type="predicted"/>
<dbReference type="SUPFAM" id="SSF103473">
    <property type="entry name" value="MFS general substrate transporter"/>
    <property type="match status" value="1"/>
</dbReference>
<reference evidence="3 4" key="1">
    <citation type="submission" date="2014-06" db="EMBL/GenBank/DDBJ databases">
        <authorList>
            <person name="Swart Estienne"/>
        </authorList>
    </citation>
    <scope>NUCLEOTIDE SEQUENCE [LARGE SCALE GENOMIC DNA]</scope>
    <source>
        <strain evidence="3 4">130c</strain>
    </source>
</reference>
<feature type="transmembrane region" description="Helical" evidence="2">
    <location>
        <begin position="184"/>
        <end position="210"/>
    </location>
</feature>
<feature type="transmembrane region" description="Helical" evidence="2">
    <location>
        <begin position="350"/>
        <end position="368"/>
    </location>
</feature>
<evidence type="ECO:0000256" key="2">
    <source>
        <dbReference type="SAM" id="Phobius"/>
    </source>
</evidence>
<evidence type="ECO:0000313" key="3">
    <source>
        <dbReference type="EMBL" id="CDW90938.1"/>
    </source>
</evidence>
<evidence type="ECO:0000256" key="1">
    <source>
        <dbReference type="SAM" id="MobiDB-lite"/>
    </source>
</evidence>
<feature type="transmembrane region" description="Helical" evidence="2">
    <location>
        <begin position="276"/>
        <end position="294"/>
    </location>
</feature>
<name>A0A078BBK1_STYLE</name>
<sequence length="562" mass="64480">MGNTKLFTVVFCIDSRILFGKIPQSKSINQVFIISKFITAHRSSMIISQLIGVIGAALYSLGIFYFDQYYDQPRRQRVQSQAASNDLVSNQGKIKSDQILVQDTKTSDYGLIISMFILGISVISFAHGSQRQSEQQFLNDCIDQQNVQLNSKIIQVFQILGAILSCILASLFEQLTLYSTDNTVLNFNMTIGMAITIIYITLMVLNAVLFHEISKDSKNIYHELKNQNRRNNRVDQDFQQLVDDYTLSGYHECNYIYYKIYFQLGRVLQNAKPDSGVLLISLFTLAIISFHMSLQHSTIGYLFISEDITTTLYQEGLSETYYYFLLSYIALMFSYSCTQILSLLQNQTKLVIMSVFLSILCLFGMLNYFEKEIEKTRYTISFLNLSIAYGMCRYALIRQISSCLGEKYFRVNITLIKTVEIFGFTLGSIWGLVGVILIQSIFTVYLSCILLFTGLVILYLVKIEYIMSPHWSIQIQLQEQTLLQYMYQNGNNFGRNYYESLDSGEQARDLPLYFGNEQHSNDYDSRNYRTRRNLGINSDSQSKPIIGGAGLNRSNKSDSMDF</sequence>
<gene>
    <name evidence="3" type="primary">Contig18393.g19535</name>
    <name evidence="3" type="ORF">STYLEM_20086</name>
</gene>
<feature type="transmembrane region" description="Helical" evidence="2">
    <location>
        <begin position="444"/>
        <end position="461"/>
    </location>
</feature>
<feature type="transmembrane region" description="Helical" evidence="2">
    <location>
        <begin position="418"/>
        <end position="438"/>
    </location>
</feature>
<dbReference type="InParanoid" id="A0A078BBK1"/>
<keyword evidence="2" id="KW-0472">Membrane</keyword>
<evidence type="ECO:0008006" key="5">
    <source>
        <dbReference type="Google" id="ProtNLM"/>
    </source>
</evidence>
<feature type="transmembrane region" description="Helical" evidence="2">
    <location>
        <begin position="109"/>
        <end position="128"/>
    </location>
</feature>
<feature type="transmembrane region" description="Helical" evidence="2">
    <location>
        <begin position="321"/>
        <end position="343"/>
    </location>
</feature>
<protein>
    <recommendedName>
        <fullName evidence="5">Transmembrane protein</fullName>
    </recommendedName>
</protein>
<organism evidence="3 4">
    <name type="scientific">Stylonychia lemnae</name>
    <name type="common">Ciliate</name>
    <dbReference type="NCBI Taxonomy" id="5949"/>
    <lineage>
        <taxon>Eukaryota</taxon>
        <taxon>Sar</taxon>
        <taxon>Alveolata</taxon>
        <taxon>Ciliophora</taxon>
        <taxon>Intramacronucleata</taxon>
        <taxon>Spirotrichea</taxon>
        <taxon>Stichotrichia</taxon>
        <taxon>Sporadotrichida</taxon>
        <taxon>Oxytrichidae</taxon>
        <taxon>Stylonychinae</taxon>
        <taxon>Stylonychia</taxon>
    </lineage>
</organism>
<keyword evidence="2" id="KW-1133">Transmembrane helix</keyword>
<feature type="region of interest" description="Disordered" evidence="1">
    <location>
        <begin position="534"/>
        <end position="562"/>
    </location>
</feature>
<dbReference type="Proteomes" id="UP000039865">
    <property type="component" value="Unassembled WGS sequence"/>
</dbReference>
<feature type="transmembrane region" description="Helical" evidence="2">
    <location>
        <begin position="46"/>
        <end position="66"/>
    </location>
</feature>
<dbReference type="InterPro" id="IPR036259">
    <property type="entry name" value="MFS_trans_sf"/>
</dbReference>
<accession>A0A078BBK1</accession>
<keyword evidence="4" id="KW-1185">Reference proteome</keyword>
<feature type="transmembrane region" description="Helical" evidence="2">
    <location>
        <begin position="380"/>
        <end position="397"/>
    </location>
</feature>